<keyword evidence="2" id="KW-0812">Transmembrane</keyword>
<dbReference type="InterPro" id="IPR038468">
    <property type="entry name" value="MmpS_C"/>
</dbReference>
<feature type="region of interest" description="Disordered" evidence="1">
    <location>
        <begin position="140"/>
        <end position="170"/>
    </location>
</feature>
<proteinExistence type="predicted"/>
<organism evidence="3 4">
    <name type="scientific">Streptomyces smaragdinus</name>
    <dbReference type="NCBI Taxonomy" id="2585196"/>
    <lineage>
        <taxon>Bacteria</taxon>
        <taxon>Bacillati</taxon>
        <taxon>Actinomycetota</taxon>
        <taxon>Actinomycetes</taxon>
        <taxon>Kitasatosporales</taxon>
        <taxon>Streptomycetaceae</taxon>
        <taxon>Streptomyces</taxon>
    </lineage>
</organism>
<keyword evidence="4" id="KW-1185">Reference proteome</keyword>
<dbReference type="Gene3D" id="2.60.40.2880">
    <property type="entry name" value="MmpS1-5, C-terminal soluble domain"/>
    <property type="match status" value="1"/>
</dbReference>
<dbReference type="EMBL" id="WEGJ01000029">
    <property type="protein sequence ID" value="MQY15176.1"/>
    <property type="molecule type" value="Genomic_DNA"/>
</dbReference>
<sequence length="170" mass="17556">MSNPVDQESPTPPGDTQTEPEAQTDEANRALGRRSKILASVLMAALAGLGLYGLLSPDEPAAPDKPPVPTAAVTYTVNGTGTAQIAYQNPTAGRAATVIRSTSLPWTKTIRVPLGHNPRVSVILGDDGGTATCTLTIRSRPVQTSTTNGPNGRAHCTAPLPAPDQPATQN</sequence>
<evidence type="ECO:0000313" key="3">
    <source>
        <dbReference type="EMBL" id="MQY15176.1"/>
    </source>
</evidence>
<keyword evidence="2" id="KW-1133">Transmembrane helix</keyword>
<dbReference type="RefSeq" id="WP_228390469.1">
    <property type="nucleotide sequence ID" value="NZ_WEGJ01000029.1"/>
</dbReference>
<dbReference type="Proteomes" id="UP000466345">
    <property type="component" value="Unassembled WGS sequence"/>
</dbReference>
<reference evidence="3 4" key="1">
    <citation type="submission" date="2019-10" db="EMBL/GenBank/DDBJ databases">
        <title>Streptomyces smaragdinus sp. nov. and Streptomyces fabii sp. nov., isolated from the gut of fungus growing-termite Macrotermes natalensis.</title>
        <authorList>
            <person name="Schwitalla J."/>
            <person name="Benndorf R."/>
            <person name="Martin K."/>
            <person name="De Beer W."/>
            <person name="Kaster A.-K."/>
            <person name="Vollmers J."/>
            <person name="Poulsen M."/>
            <person name="Beemelmanns C."/>
        </authorList>
    </citation>
    <scope>NUCLEOTIDE SEQUENCE [LARGE SCALE GENOMIC DNA]</scope>
    <source>
        <strain evidence="3 4">RB5</strain>
    </source>
</reference>
<protein>
    <submittedName>
        <fullName evidence="3">Uncharacterized protein</fullName>
    </submittedName>
</protein>
<keyword evidence="2" id="KW-0472">Membrane</keyword>
<feature type="compositionally biased region" description="Polar residues" evidence="1">
    <location>
        <begin position="1"/>
        <end position="21"/>
    </location>
</feature>
<feature type="compositionally biased region" description="Polar residues" evidence="1">
    <location>
        <begin position="140"/>
        <end position="150"/>
    </location>
</feature>
<gene>
    <name evidence="3" type="ORF">SRB5_53540</name>
</gene>
<feature type="transmembrane region" description="Helical" evidence="2">
    <location>
        <begin position="37"/>
        <end position="55"/>
    </location>
</feature>
<accession>A0A7K0CNV9</accession>
<evidence type="ECO:0000256" key="1">
    <source>
        <dbReference type="SAM" id="MobiDB-lite"/>
    </source>
</evidence>
<comment type="caution">
    <text evidence="3">The sequence shown here is derived from an EMBL/GenBank/DDBJ whole genome shotgun (WGS) entry which is preliminary data.</text>
</comment>
<evidence type="ECO:0000256" key="2">
    <source>
        <dbReference type="SAM" id="Phobius"/>
    </source>
</evidence>
<dbReference type="AlphaFoldDB" id="A0A7K0CNV9"/>
<name>A0A7K0CNV9_9ACTN</name>
<evidence type="ECO:0000313" key="4">
    <source>
        <dbReference type="Proteomes" id="UP000466345"/>
    </source>
</evidence>
<feature type="region of interest" description="Disordered" evidence="1">
    <location>
        <begin position="1"/>
        <end position="29"/>
    </location>
</feature>